<name>A0A1T2L1X1_9GAMM</name>
<gene>
    <name evidence="2" type="ORF">BOW53_12940</name>
</gene>
<dbReference type="InterPro" id="IPR011322">
    <property type="entry name" value="N-reg_PII-like_a/b"/>
</dbReference>
<dbReference type="Proteomes" id="UP000191110">
    <property type="component" value="Unassembled WGS sequence"/>
</dbReference>
<comment type="caution">
    <text evidence="2">The sequence shown here is derived from an EMBL/GenBank/DDBJ whole genome shotgun (WGS) entry which is preliminary data.</text>
</comment>
<keyword evidence="3" id="KW-1185">Reference proteome</keyword>
<dbReference type="RefSeq" id="WP_078484508.1">
    <property type="nucleotide sequence ID" value="NZ_MPRL01000060.1"/>
</dbReference>
<evidence type="ECO:0000313" key="3">
    <source>
        <dbReference type="Proteomes" id="UP000191110"/>
    </source>
</evidence>
<comment type="similarity">
    <text evidence="1">Belongs to the UPF0166 family.</text>
</comment>
<dbReference type="PANTHER" id="PTHR35983:SF1">
    <property type="entry name" value="UPF0166 PROTEIN TM_0021"/>
    <property type="match status" value="1"/>
</dbReference>
<dbReference type="PANTHER" id="PTHR35983">
    <property type="entry name" value="UPF0166 PROTEIN TM_0021"/>
    <property type="match status" value="1"/>
</dbReference>
<sequence>MSNGQNVTVVRIYLNEGEAQLENLMKRLHDWEHLRGLTVFRGIAGYGDSGEVHSSKLIDLSLNLPVVVEFFDKPEKIEAVLDHLGDTIKVGHMLSWPALINSNEED</sequence>
<dbReference type="AlphaFoldDB" id="A0A1T2L1X1"/>
<dbReference type="OrthoDB" id="5295185at2"/>
<protein>
    <submittedName>
        <fullName evidence="2">Uncharacterized protein</fullName>
    </submittedName>
</protein>
<dbReference type="EMBL" id="MPRL01000060">
    <property type="protein sequence ID" value="OOZ39113.1"/>
    <property type="molecule type" value="Genomic_DNA"/>
</dbReference>
<evidence type="ECO:0000313" key="2">
    <source>
        <dbReference type="EMBL" id="OOZ39113.1"/>
    </source>
</evidence>
<dbReference type="Pfam" id="PF02641">
    <property type="entry name" value="DUF190"/>
    <property type="match status" value="1"/>
</dbReference>
<dbReference type="SUPFAM" id="SSF54913">
    <property type="entry name" value="GlnB-like"/>
    <property type="match status" value="1"/>
</dbReference>
<organism evidence="2 3">
    <name type="scientific">Solemya pervernicosa gill symbiont</name>
    <dbReference type="NCBI Taxonomy" id="642797"/>
    <lineage>
        <taxon>Bacteria</taxon>
        <taxon>Pseudomonadati</taxon>
        <taxon>Pseudomonadota</taxon>
        <taxon>Gammaproteobacteria</taxon>
        <taxon>sulfur-oxidizing symbionts</taxon>
    </lineage>
</organism>
<reference evidence="2 3" key="1">
    <citation type="submission" date="2016-11" db="EMBL/GenBank/DDBJ databases">
        <title>Mixed transmission modes and dynamic genome evolution in an obligate animal-bacterial symbiosis.</title>
        <authorList>
            <person name="Russell S.L."/>
            <person name="Corbett-Detig R.B."/>
            <person name="Cavanaugh C.M."/>
        </authorList>
    </citation>
    <scope>NUCLEOTIDE SEQUENCE [LARGE SCALE GENOMIC DNA]</scope>
    <source>
        <strain evidence="2">Sveles-Q1</strain>
    </source>
</reference>
<evidence type="ECO:0000256" key="1">
    <source>
        <dbReference type="ARBA" id="ARBA00010554"/>
    </source>
</evidence>
<dbReference type="Gene3D" id="3.30.70.120">
    <property type="match status" value="1"/>
</dbReference>
<dbReference type="InterPro" id="IPR015867">
    <property type="entry name" value="N-reg_PII/ATP_PRibTrfase_C"/>
</dbReference>
<proteinExistence type="inferred from homology"/>
<dbReference type="InterPro" id="IPR003793">
    <property type="entry name" value="UPF0166"/>
</dbReference>
<accession>A0A1T2L1X1</accession>